<dbReference type="OrthoDB" id="5567366at2"/>
<comment type="caution">
    <text evidence="1">The sequence shown here is derived from an EMBL/GenBank/DDBJ whole genome shotgun (WGS) entry which is preliminary data.</text>
</comment>
<dbReference type="EMBL" id="PRLP01000007">
    <property type="protein sequence ID" value="PPC78982.1"/>
    <property type="molecule type" value="Genomic_DNA"/>
</dbReference>
<organism evidence="1 2">
    <name type="scientific">Proteobacteria bacterium 228</name>
    <dbReference type="NCBI Taxonomy" id="2083153"/>
    <lineage>
        <taxon>Bacteria</taxon>
        <taxon>Pseudomonadati</taxon>
        <taxon>Pseudomonadota</taxon>
    </lineage>
</organism>
<reference evidence="1 2" key="1">
    <citation type="submission" date="2018-02" db="EMBL/GenBank/DDBJ databases">
        <title>novel marine gammaproteobacteria from coastal saline agro ecosystem.</title>
        <authorList>
            <person name="Krishnan R."/>
            <person name="Ramesh Kumar N."/>
        </authorList>
    </citation>
    <scope>NUCLEOTIDE SEQUENCE [LARGE SCALE GENOMIC DNA]</scope>
    <source>
        <strain evidence="1 2">228</strain>
    </source>
</reference>
<proteinExistence type="predicted"/>
<sequence length="193" mass="22308">MEDQSAGHFWYFGYGSLVNDETRPRDTVARPYQLHGWRRRWGHRLHTLGHGHCSLTVRPCDSTSLLGVLVQSPLVHLPALDQREHGYDRLGLHCASTTLGEEAFIYRSQQDFYGWADEDYPILQSYVDVVVLGYLNNFGEQAAIDFIRTTEGWDRPIRQDREQPIYPRAVAFRAGQRAIVDRLLEQYAGYRPV</sequence>
<dbReference type="CDD" id="cd06661">
    <property type="entry name" value="GGCT_like"/>
    <property type="match status" value="1"/>
</dbReference>
<dbReference type="Proteomes" id="UP000238196">
    <property type="component" value="Unassembled WGS sequence"/>
</dbReference>
<accession>A0A2S5KWG7</accession>
<protein>
    <submittedName>
        <fullName evidence="1">Gamma-glutamylcyclotransferase</fullName>
    </submittedName>
</protein>
<name>A0A2S5KWG7_9PROT</name>
<dbReference type="AlphaFoldDB" id="A0A2S5KWG7"/>
<dbReference type="Gene3D" id="3.10.490.10">
    <property type="entry name" value="Gamma-glutamyl cyclotransferase-like"/>
    <property type="match status" value="1"/>
</dbReference>
<dbReference type="InterPro" id="IPR036568">
    <property type="entry name" value="GGCT-like_sf"/>
</dbReference>
<dbReference type="InterPro" id="IPR013024">
    <property type="entry name" value="GGCT-like"/>
</dbReference>
<gene>
    <name evidence="1" type="ORF">C4K68_02150</name>
</gene>
<evidence type="ECO:0000313" key="1">
    <source>
        <dbReference type="EMBL" id="PPC78982.1"/>
    </source>
</evidence>
<evidence type="ECO:0000313" key="2">
    <source>
        <dbReference type="Proteomes" id="UP000238196"/>
    </source>
</evidence>
<dbReference type="SUPFAM" id="SSF110857">
    <property type="entry name" value="Gamma-glutamyl cyclotransferase-like"/>
    <property type="match status" value="1"/>
</dbReference>